<dbReference type="Pfam" id="PF19305">
    <property type="entry name" value="MmgE_PrpD_C"/>
    <property type="match status" value="1"/>
</dbReference>
<name>A0ABV6MR78_9PSEU</name>
<comment type="caution">
    <text evidence="4">The sequence shown here is derived from an EMBL/GenBank/DDBJ whole genome shotgun (WGS) entry which is preliminary data.</text>
</comment>
<proteinExistence type="inferred from homology"/>
<organism evidence="4 5">
    <name type="scientific">Kutzneria chonburiensis</name>
    <dbReference type="NCBI Taxonomy" id="1483604"/>
    <lineage>
        <taxon>Bacteria</taxon>
        <taxon>Bacillati</taxon>
        <taxon>Actinomycetota</taxon>
        <taxon>Actinomycetes</taxon>
        <taxon>Pseudonocardiales</taxon>
        <taxon>Pseudonocardiaceae</taxon>
        <taxon>Kutzneria</taxon>
    </lineage>
</organism>
<feature type="domain" description="MmgE/PrpD N-terminal" evidence="2">
    <location>
        <begin position="9"/>
        <end position="249"/>
    </location>
</feature>
<dbReference type="EMBL" id="JBHLUD010000004">
    <property type="protein sequence ID" value="MFC0542592.1"/>
    <property type="molecule type" value="Genomic_DNA"/>
</dbReference>
<dbReference type="InterPro" id="IPR042183">
    <property type="entry name" value="MmgE/PrpD_sf_1"/>
</dbReference>
<evidence type="ECO:0000256" key="1">
    <source>
        <dbReference type="ARBA" id="ARBA00006174"/>
    </source>
</evidence>
<dbReference type="RefSeq" id="WP_273941010.1">
    <property type="nucleotide sequence ID" value="NZ_CP097263.1"/>
</dbReference>
<dbReference type="PANTHER" id="PTHR16943:SF8">
    <property type="entry name" value="2-METHYLCITRATE DEHYDRATASE"/>
    <property type="match status" value="1"/>
</dbReference>
<dbReference type="Proteomes" id="UP001589810">
    <property type="component" value="Unassembled WGS sequence"/>
</dbReference>
<evidence type="ECO:0000313" key="5">
    <source>
        <dbReference type="Proteomes" id="UP001589810"/>
    </source>
</evidence>
<keyword evidence="5" id="KW-1185">Reference proteome</keyword>
<evidence type="ECO:0000313" key="4">
    <source>
        <dbReference type="EMBL" id="MFC0542592.1"/>
    </source>
</evidence>
<feature type="domain" description="MmgE/PrpD C-terminal" evidence="3">
    <location>
        <begin position="268"/>
        <end position="424"/>
    </location>
</feature>
<reference evidence="4 5" key="1">
    <citation type="submission" date="2024-09" db="EMBL/GenBank/DDBJ databases">
        <authorList>
            <person name="Sun Q."/>
            <person name="Mori K."/>
        </authorList>
    </citation>
    <scope>NUCLEOTIDE SEQUENCE [LARGE SCALE GENOMIC DNA]</scope>
    <source>
        <strain evidence="4 5">TBRC 1432</strain>
    </source>
</reference>
<protein>
    <submittedName>
        <fullName evidence="4">MmgE/PrpD family protein</fullName>
    </submittedName>
</protein>
<accession>A0ABV6MR78</accession>
<dbReference type="InterPro" id="IPR042188">
    <property type="entry name" value="MmgE/PrpD_sf_2"/>
</dbReference>
<gene>
    <name evidence="4" type="ORF">ACFFH7_13935</name>
</gene>
<dbReference type="InterPro" id="IPR005656">
    <property type="entry name" value="MmgE_PrpD"/>
</dbReference>
<dbReference type="PANTHER" id="PTHR16943">
    <property type="entry name" value="2-METHYLCITRATE DEHYDRATASE-RELATED"/>
    <property type="match status" value="1"/>
</dbReference>
<evidence type="ECO:0000259" key="2">
    <source>
        <dbReference type="Pfam" id="PF03972"/>
    </source>
</evidence>
<dbReference type="InterPro" id="IPR045337">
    <property type="entry name" value="MmgE_PrpD_C"/>
</dbReference>
<dbReference type="Gene3D" id="1.10.4100.10">
    <property type="entry name" value="2-methylcitrate dehydratase PrpD"/>
    <property type="match status" value="1"/>
</dbReference>
<dbReference type="Pfam" id="PF03972">
    <property type="entry name" value="MmgE_PrpD_N"/>
    <property type="match status" value="1"/>
</dbReference>
<dbReference type="Gene3D" id="3.30.1330.120">
    <property type="entry name" value="2-methylcitrate dehydratase PrpD"/>
    <property type="match status" value="1"/>
</dbReference>
<evidence type="ECO:0000259" key="3">
    <source>
        <dbReference type="Pfam" id="PF19305"/>
    </source>
</evidence>
<dbReference type="SUPFAM" id="SSF103378">
    <property type="entry name" value="2-methylcitrate dehydratase PrpD"/>
    <property type="match status" value="1"/>
</dbReference>
<sequence>MGEEVLATKLARWVFDLDFDQLPPLVVETAKQMVLDQLGLQLLGATLPNVQPERRLVASMQATPESTVVFSGSGTVAPYAAYVNGALATSCEFDDVHGHAGHPGANVVPAALAFGEYTEASGREVIVAIVAGVQVMSLLGAATQLDMLRRGWHGAKVLGVFGAATAAGVLLGLTTDELANAFGIAGSDASGTMEYELAGGEVKRMHAGAAGRSGAQAALLARDGLTGPLTIFEGERGILRQFTGSADLSRIDRNWDHFHIQDVMFRRYPVIGSAAVVLDGIRHLMRDADWRWRDVAEIRLGLPAFAMGHGAVVTRPSDAVSAQFSTAFSVALRLVRGRNRAKDYFDPVLWTDPDVLSVVDKVVPYEADVAAEPQSLHCRVGIRLYDGRELSHFQRGFTDGSVVGKFRDNVTGLLEPTVADEVVDLVAGLDELDEVATLMRPLAVDPSRRVSR</sequence>
<dbReference type="InterPro" id="IPR045336">
    <property type="entry name" value="MmgE_PrpD_N"/>
</dbReference>
<comment type="similarity">
    <text evidence="1">Belongs to the PrpD family.</text>
</comment>
<dbReference type="InterPro" id="IPR036148">
    <property type="entry name" value="MmgE/PrpD_sf"/>
</dbReference>